<feature type="compositionally biased region" description="Low complexity" evidence="1">
    <location>
        <begin position="20"/>
        <end position="31"/>
    </location>
</feature>
<evidence type="ECO:0000259" key="2">
    <source>
        <dbReference type="Pfam" id="PF14033"/>
    </source>
</evidence>
<accession>A0AAV9WHM7</accession>
<gene>
    <name evidence="3" type="ORF">TWF481_003779</name>
</gene>
<name>A0AAV9WHM7_9PEZI</name>
<protein>
    <recommendedName>
        <fullName evidence="2">DUF4246 domain-containing protein</fullName>
    </recommendedName>
</protein>
<dbReference type="Pfam" id="PF14033">
    <property type="entry name" value="DUF4246"/>
    <property type="match status" value="1"/>
</dbReference>
<evidence type="ECO:0000313" key="3">
    <source>
        <dbReference type="EMBL" id="KAK6509013.1"/>
    </source>
</evidence>
<dbReference type="PANTHER" id="PTHR33119:SF1">
    <property type="entry name" value="FE2OG DIOXYGENASE DOMAIN-CONTAINING PROTEIN"/>
    <property type="match status" value="1"/>
</dbReference>
<dbReference type="InterPro" id="IPR049192">
    <property type="entry name" value="DUF4246_C"/>
</dbReference>
<dbReference type="EMBL" id="JAVHJL010000002">
    <property type="protein sequence ID" value="KAK6509013.1"/>
    <property type="molecule type" value="Genomic_DNA"/>
</dbReference>
<reference evidence="3 4" key="1">
    <citation type="submission" date="2023-08" db="EMBL/GenBank/DDBJ databases">
        <authorList>
            <person name="Palmer J.M."/>
        </authorList>
    </citation>
    <scope>NUCLEOTIDE SEQUENCE [LARGE SCALE GENOMIC DNA]</scope>
    <source>
        <strain evidence="3 4">TWF481</strain>
    </source>
</reference>
<organism evidence="3 4">
    <name type="scientific">Arthrobotrys musiformis</name>
    <dbReference type="NCBI Taxonomy" id="47236"/>
    <lineage>
        <taxon>Eukaryota</taxon>
        <taxon>Fungi</taxon>
        <taxon>Dikarya</taxon>
        <taxon>Ascomycota</taxon>
        <taxon>Pezizomycotina</taxon>
        <taxon>Orbiliomycetes</taxon>
        <taxon>Orbiliales</taxon>
        <taxon>Orbiliaceae</taxon>
        <taxon>Arthrobotrys</taxon>
    </lineage>
</organism>
<feature type="domain" description="DUF4246" evidence="2">
    <location>
        <begin position="107"/>
        <end position="533"/>
    </location>
</feature>
<dbReference type="Proteomes" id="UP001370758">
    <property type="component" value="Unassembled WGS sequence"/>
</dbReference>
<dbReference type="PANTHER" id="PTHR33119">
    <property type="entry name" value="IFI3P"/>
    <property type="match status" value="1"/>
</dbReference>
<keyword evidence="4" id="KW-1185">Reference proteome</keyword>
<sequence length="623" mass="72255">MSVTSIESSAAEDIETLGIPTQDVPDQTPTPYNALYPHPADNVFTSRILYREQCLRKFSALFRDHPHWTSKLDDPVYFNQKLREAQEYDKFLPRLNMSAAVWSGEDAEFVWRELVERYRPFVVKNRDSDGRGVEPAIDGVWKMNRLADQGVWGRLIEAVRHLEDVPIEEKFWRRFSQDQIWDLVHPSLWPIIYGRTTDSDGQAIQPPPVPDPPPFMPGLAQYHDPNILRHYSKKFCWLPSEFDISKDGKVKILSYINNLATEKQQELFYPILEKIFEGFVPLFNHVLAELREKKSEVRRVKWDDQYSTGVKKNEPEMKRFAVEETTESTVDWETFSKDFDLEPFIPPGGGPGDTILEIRDIRERLADMWTPPNPEVLEQVKLEGKKLKVIVKMMHVVVSPNVPFYTGGDWRVEGKKNERIVACGLYCYQQDNITEFGLSFRRGFESRQEGARAFFDIEKQDTCQDIGHVELGVNKGIAFPNIYHHREWACCLRDGTKRGYAKLIQFLLCDPSDEFTVETTRTVPAQQPEIRAERINAFRQACAGRLPMELIYEIEDHIPPSISAEESREYSEKVRTDGAEWTECIIQMGGDAGCYVRSKPQGETFERISSLNSYEWTLFLTRW</sequence>
<feature type="region of interest" description="Disordered" evidence="1">
    <location>
        <begin position="1"/>
        <end position="31"/>
    </location>
</feature>
<dbReference type="InterPro" id="IPR025340">
    <property type="entry name" value="DUF4246"/>
</dbReference>
<dbReference type="AlphaFoldDB" id="A0AAV9WHM7"/>
<evidence type="ECO:0000313" key="4">
    <source>
        <dbReference type="Proteomes" id="UP001370758"/>
    </source>
</evidence>
<evidence type="ECO:0000256" key="1">
    <source>
        <dbReference type="SAM" id="MobiDB-lite"/>
    </source>
</evidence>
<proteinExistence type="predicted"/>
<comment type="caution">
    <text evidence="3">The sequence shown here is derived from an EMBL/GenBank/DDBJ whole genome shotgun (WGS) entry which is preliminary data.</text>
</comment>